<accession>A0A8S5PJZ9</accession>
<dbReference type="EMBL" id="BK015449">
    <property type="protein sequence ID" value="DAE07390.1"/>
    <property type="molecule type" value="Genomic_DNA"/>
</dbReference>
<organism evidence="1">
    <name type="scientific">Siphoviridae sp. ct8M020</name>
    <dbReference type="NCBI Taxonomy" id="2825362"/>
    <lineage>
        <taxon>Viruses</taxon>
        <taxon>Duplodnaviria</taxon>
        <taxon>Heunggongvirae</taxon>
        <taxon>Uroviricota</taxon>
        <taxon>Caudoviricetes</taxon>
    </lineage>
</organism>
<sequence length="126" mass="13752">MITIRSKGSFSRSKRLLKKMSQTEIEKTLAAYGERGVALLSSATPVRSGLTANSWSYEIENSGGSARIVWTNSNIVGEKYNLAVLIQYGHGTGTGGYVTGIDYINPTLRPLFEEMANSIWKEVTSA</sequence>
<protein>
    <submittedName>
        <fullName evidence="1">Type I neck protein</fullName>
    </submittedName>
</protein>
<proteinExistence type="predicted"/>
<reference evidence="1" key="1">
    <citation type="journal article" date="2021" name="Proc. Natl. Acad. Sci. U.S.A.">
        <title>A Catalog of Tens of Thousands of Viruses from Human Metagenomes Reveals Hidden Associations with Chronic Diseases.</title>
        <authorList>
            <person name="Tisza M.J."/>
            <person name="Buck C.B."/>
        </authorList>
    </citation>
    <scope>NUCLEOTIDE SEQUENCE</scope>
    <source>
        <strain evidence="1">Ct8M020</strain>
    </source>
</reference>
<evidence type="ECO:0000313" key="1">
    <source>
        <dbReference type="EMBL" id="DAE07390.1"/>
    </source>
</evidence>
<name>A0A8S5PJZ9_9CAUD</name>